<gene>
    <name evidence="2" type="ORF">BKA67DRAFT_226371</name>
</gene>
<dbReference type="AlphaFoldDB" id="A0A9P8UNA3"/>
<reference evidence="2" key="1">
    <citation type="journal article" date="2021" name="Nat. Commun.">
        <title>Genetic determinants of endophytism in the Arabidopsis root mycobiome.</title>
        <authorList>
            <person name="Mesny F."/>
            <person name="Miyauchi S."/>
            <person name="Thiergart T."/>
            <person name="Pickel B."/>
            <person name="Atanasova L."/>
            <person name="Karlsson M."/>
            <person name="Huettel B."/>
            <person name="Barry K.W."/>
            <person name="Haridas S."/>
            <person name="Chen C."/>
            <person name="Bauer D."/>
            <person name="Andreopoulos W."/>
            <person name="Pangilinan J."/>
            <person name="LaButti K."/>
            <person name="Riley R."/>
            <person name="Lipzen A."/>
            <person name="Clum A."/>
            <person name="Drula E."/>
            <person name="Henrissat B."/>
            <person name="Kohler A."/>
            <person name="Grigoriev I.V."/>
            <person name="Martin F.M."/>
            <person name="Hacquard S."/>
        </authorList>
    </citation>
    <scope>NUCLEOTIDE SEQUENCE</scope>
    <source>
        <strain evidence="2">MPI-SDFR-AT-0073</strain>
    </source>
</reference>
<dbReference type="GeneID" id="70124492"/>
<evidence type="ECO:0000313" key="2">
    <source>
        <dbReference type="EMBL" id="KAH6655106.1"/>
    </source>
</evidence>
<feature type="signal peptide" evidence="1">
    <location>
        <begin position="1"/>
        <end position="17"/>
    </location>
</feature>
<keyword evidence="1" id="KW-0732">Signal</keyword>
<sequence length="103" mass="11388">MLRLMFLVSTLLTFARANISNEFSGSEAAEKALYWDVELFRHKTPRIAALTRQVSSHLSVSLPVMLQDAANTTTCASRLVPFPVIIQSAFELCLPVGNICIAY</sequence>
<evidence type="ECO:0000313" key="3">
    <source>
        <dbReference type="Proteomes" id="UP000758603"/>
    </source>
</evidence>
<name>A0A9P8UNA3_9PEZI</name>
<dbReference type="RefSeq" id="XP_045959371.1">
    <property type="nucleotide sequence ID" value="XM_046095599.1"/>
</dbReference>
<keyword evidence="3" id="KW-1185">Reference proteome</keyword>
<evidence type="ECO:0000256" key="1">
    <source>
        <dbReference type="SAM" id="SignalP"/>
    </source>
</evidence>
<accession>A0A9P8UNA3</accession>
<proteinExistence type="predicted"/>
<comment type="caution">
    <text evidence="2">The sequence shown here is derived from an EMBL/GenBank/DDBJ whole genome shotgun (WGS) entry which is preliminary data.</text>
</comment>
<organism evidence="2 3">
    <name type="scientific">Truncatella angustata</name>
    <dbReference type="NCBI Taxonomy" id="152316"/>
    <lineage>
        <taxon>Eukaryota</taxon>
        <taxon>Fungi</taxon>
        <taxon>Dikarya</taxon>
        <taxon>Ascomycota</taxon>
        <taxon>Pezizomycotina</taxon>
        <taxon>Sordariomycetes</taxon>
        <taxon>Xylariomycetidae</taxon>
        <taxon>Amphisphaeriales</taxon>
        <taxon>Sporocadaceae</taxon>
        <taxon>Truncatella</taxon>
    </lineage>
</organism>
<feature type="chain" id="PRO_5040451871" evidence="1">
    <location>
        <begin position="18"/>
        <end position="103"/>
    </location>
</feature>
<protein>
    <submittedName>
        <fullName evidence="2">Uncharacterized protein</fullName>
    </submittedName>
</protein>
<dbReference type="EMBL" id="JAGPXC010000003">
    <property type="protein sequence ID" value="KAH6655106.1"/>
    <property type="molecule type" value="Genomic_DNA"/>
</dbReference>
<dbReference type="Proteomes" id="UP000758603">
    <property type="component" value="Unassembled WGS sequence"/>
</dbReference>